<accession>K2GXN3</accession>
<sequence length="375" mass="45503">MINSCTEDLERIPSEKVCDTTLEALRSKPAKRVLELSLEKYWSDKQERDYILRIFDDIINNHDISEEDIKSFKKILKDEKFVKNYYKILDRIAFKDVTNEELKNLFEKLEFFKVASTLKNLIVKSKLLEILRIKETDSKSNEWYPDSIPEQNIQKASIEAEKIDKNHKWRTFVEIEGNIYEQIQEGIFRTTLNEEIKIYDLQAWKLVEILWIKEPETITRAERNIKWLDKDIIAFYIWSWDFISLGYLFRPEKKIIDFRWSFAEAKLIRVWEDVKLDRKWRIFVSIHSTDILMIDPINMEIIAHNVNHSFDYNWKEYFINIDRISFFSEVYSKETWFVCRLDWIKNLDELEIDEKNWVITYGWIIGLMKKKIQLM</sequence>
<comment type="caution">
    <text evidence="1">The sequence shown here is derived from an EMBL/GenBank/DDBJ whole genome shotgun (WGS) entry which is preliminary data.</text>
</comment>
<name>K2GXN3_9BACT</name>
<reference evidence="1" key="1">
    <citation type="journal article" date="2012" name="Science">
        <title>Fermentation, hydrogen, and sulfur metabolism in multiple uncultivated bacterial phyla.</title>
        <authorList>
            <person name="Wrighton K.C."/>
            <person name="Thomas B.C."/>
            <person name="Sharon I."/>
            <person name="Miller C.S."/>
            <person name="Castelle C.J."/>
            <person name="VerBerkmoes N.C."/>
            <person name="Wilkins M.J."/>
            <person name="Hettich R.L."/>
            <person name="Lipton M.S."/>
            <person name="Williams K.H."/>
            <person name="Long P.E."/>
            <person name="Banfield J.F."/>
        </authorList>
    </citation>
    <scope>NUCLEOTIDE SEQUENCE [LARGE SCALE GENOMIC DNA]</scope>
</reference>
<evidence type="ECO:0000313" key="1">
    <source>
        <dbReference type="EMBL" id="EKE28160.1"/>
    </source>
</evidence>
<protein>
    <submittedName>
        <fullName evidence="1">Uncharacterized protein</fullName>
    </submittedName>
</protein>
<dbReference type="AlphaFoldDB" id="K2GXN3"/>
<proteinExistence type="predicted"/>
<gene>
    <name evidence="1" type="ORF">ACD_3C00086G0004</name>
</gene>
<organism evidence="1">
    <name type="scientific">uncultured bacterium</name>
    <name type="common">gcode 4</name>
    <dbReference type="NCBI Taxonomy" id="1234023"/>
    <lineage>
        <taxon>Bacteria</taxon>
        <taxon>environmental samples</taxon>
    </lineage>
</organism>
<dbReference type="EMBL" id="AMFJ01000360">
    <property type="protein sequence ID" value="EKE28160.1"/>
    <property type="molecule type" value="Genomic_DNA"/>
</dbReference>